<dbReference type="PANTHER" id="PTHR31744:SF73">
    <property type="entry name" value="NAC DOMAIN-CONTAINING PROTEIN 46"/>
    <property type="match status" value="1"/>
</dbReference>
<dbReference type="InterPro" id="IPR003441">
    <property type="entry name" value="NAC-dom"/>
</dbReference>
<evidence type="ECO:0000259" key="5">
    <source>
        <dbReference type="PROSITE" id="PS51005"/>
    </source>
</evidence>
<dbReference type="SUPFAM" id="SSF101941">
    <property type="entry name" value="NAC domain"/>
    <property type="match status" value="1"/>
</dbReference>
<gene>
    <name evidence="6" type="ORF">V5N11_023575</name>
</gene>
<dbReference type="GO" id="GO:0000976">
    <property type="term" value="F:transcription cis-regulatory region binding"/>
    <property type="evidence" value="ECO:0007669"/>
    <property type="project" value="UniProtKB-ARBA"/>
</dbReference>
<protein>
    <submittedName>
        <fullName evidence="6">NAC domain-containing protein 46</fullName>
    </submittedName>
</protein>
<dbReference type="AlphaFoldDB" id="A0ABD1AZ97"/>
<dbReference type="PROSITE" id="PS51005">
    <property type="entry name" value="NAC"/>
    <property type="match status" value="1"/>
</dbReference>
<feature type="domain" description="NAC" evidence="5">
    <location>
        <begin position="20"/>
        <end position="171"/>
    </location>
</feature>
<keyword evidence="1" id="KW-0805">Transcription regulation</keyword>
<keyword evidence="4" id="KW-0539">Nucleus</keyword>
<dbReference type="FunFam" id="2.170.150.80:FF:000006">
    <property type="entry name" value="NAC domain-containing protein 100-like"/>
    <property type="match status" value="1"/>
</dbReference>
<dbReference type="InterPro" id="IPR036093">
    <property type="entry name" value="NAC_dom_sf"/>
</dbReference>
<keyword evidence="3" id="KW-0804">Transcription</keyword>
<evidence type="ECO:0000313" key="6">
    <source>
        <dbReference type="EMBL" id="KAL1211568.1"/>
    </source>
</evidence>
<evidence type="ECO:0000256" key="4">
    <source>
        <dbReference type="ARBA" id="ARBA00023242"/>
    </source>
</evidence>
<evidence type="ECO:0000313" key="7">
    <source>
        <dbReference type="Proteomes" id="UP001558713"/>
    </source>
</evidence>
<name>A0ABD1AZ97_CARAN</name>
<dbReference type="EMBL" id="JBANAX010000379">
    <property type="protein sequence ID" value="KAL1211568.1"/>
    <property type="molecule type" value="Genomic_DNA"/>
</dbReference>
<dbReference type="Proteomes" id="UP001558713">
    <property type="component" value="Unassembled WGS sequence"/>
</dbReference>
<accession>A0ABD1AZ97</accession>
<evidence type="ECO:0000256" key="2">
    <source>
        <dbReference type="ARBA" id="ARBA00023125"/>
    </source>
</evidence>
<evidence type="ECO:0000256" key="3">
    <source>
        <dbReference type="ARBA" id="ARBA00023163"/>
    </source>
</evidence>
<organism evidence="6 7">
    <name type="scientific">Cardamine amara subsp. amara</name>
    <dbReference type="NCBI Taxonomy" id="228776"/>
    <lineage>
        <taxon>Eukaryota</taxon>
        <taxon>Viridiplantae</taxon>
        <taxon>Streptophyta</taxon>
        <taxon>Embryophyta</taxon>
        <taxon>Tracheophyta</taxon>
        <taxon>Spermatophyta</taxon>
        <taxon>Magnoliopsida</taxon>
        <taxon>eudicotyledons</taxon>
        <taxon>Gunneridae</taxon>
        <taxon>Pentapetalae</taxon>
        <taxon>rosids</taxon>
        <taxon>malvids</taxon>
        <taxon>Brassicales</taxon>
        <taxon>Brassicaceae</taxon>
        <taxon>Cardamineae</taxon>
        <taxon>Cardamine</taxon>
    </lineage>
</organism>
<keyword evidence="7" id="KW-1185">Reference proteome</keyword>
<keyword evidence="2" id="KW-0238">DNA-binding</keyword>
<dbReference type="Gene3D" id="2.170.150.80">
    <property type="entry name" value="NAC domain"/>
    <property type="match status" value="1"/>
</dbReference>
<sequence length="338" mass="37752">MVEEGGVVLNQGGDQEVLDLPPGFRFHPTDEEIVTRYLKEKVFNVGFTAAAIGEADLNKNEPWDLPKMAKMGEKEFYFFCQRDRKYPTGMRTNRATVTGYWKATGKDKQIFRGKSCLVGMKKTLVFYRGRAPRGEKTNWVMHEYRLDGKYSYHNLPKSARDEWVVCRVFHKNTPTTSIATTNQLSRIDSLDNIDHLLDFSSLPPLIDPGFLGQPGPSSSGAVQQNDFKPVLHQQPTTAPVNNSFLPTQTLDFPYHSVPHSGSGSVYRMGVSNNNTGMIKLENSLVSVSQETGLSSDVNATATPEISSYPAANVAMVGGSKSSYDNFDDDFEICWDDFY</sequence>
<reference evidence="6 7" key="1">
    <citation type="submission" date="2024-04" db="EMBL/GenBank/DDBJ databases">
        <title>Genome assembly C_amara_ONT_v2.</title>
        <authorList>
            <person name="Yant L."/>
            <person name="Moore C."/>
            <person name="Slenker M."/>
        </authorList>
    </citation>
    <scope>NUCLEOTIDE SEQUENCE [LARGE SCALE GENOMIC DNA]</scope>
    <source>
        <tissue evidence="6">Leaf</tissue>
    </source>
</reference>
<evidence type="ECO:0000256" key="1">
    <source>
        <dbReference type="ARBA" id="ARBA00023015"/>
    </source>
</evidence>
<comment type="caution">
    <text evidence="6">The sequence shown here is derived from an EMBL/GenBank/DDBJ whole genome shotgun (WGS) entry which is preliminary data.</text>
</comment>
<dbReference type="Pfam" id="PF02365">
    <property type="entry name" value="NAM"/>
    <property type="match status" value="1"/>
</dbReference>
<proteinExistence type="predicted"/>
<dbReference type="PANTHER" id="PTHR31744">
    <property type="entry name" value="PROTEIN CUP-SHAPED COTYLEDON 2-RELATED"/>
    <property type="match status" value="1"/>
</dbReference>